<proteinExistence type="predicted"/>
<evidence type="ECO:0000256" key="1">
    <source>
        <dbReference type="SAM" id="Phobius"/>
    </source>
</evidence>
<dbReference type="RefSeq" id="WP_261851364.1">
    <property type="nucleotide sequence ID" value="NZ_BQXY01000001.1"/>
</dbReference>
<evidence type="ECO:0000313" key="3">
    <source>
        <dbReference type="Proteomes" id="UP001057868"/>
    </source>
</evidence>
<dbReference type="AlphaFoldDB" id="A0A9W5Y0N6"/>
<dbReference type="Proteomes" id="UP001057868">
    <property type="component" value="Unassembled WGS sequence"/>
</dbReference>
<sequence length="511" mass="58562">MINDNKESNTLKIITGIIKEILDILSWIWIAFWVLFMFVIIVASNNKGGQIIGLFVFSAIASSPAIIYIFKRRKIKNNIVKDNLLTEENMSHMVQANAVDNSEDTLEIHNKNILKDKRFINKRGVVIAIVSIIIIVAMANSIFNKLNPRTSSIFGTSSDSNNMISLEKVRDDLKLNEKLEKLFYSNEKLPTNNLIIDIKVGLKKYKLKNEKYNEYLNKMISEISFVDYKRQQRIDYEENKYKDCGKLYLIQKNITAEQYKNSGMYYKTGSGSSYEVTDVSITSESYSFINEYLKKQFLENQSAFINQADERYSFMKGEDPKGIYYQDRINYSQDIIDSIRKLSDKSGVQISQDTDTKLKRLSDYLEVCKNQIKNVQEAATTNKKIYDANSEKEYVAKVKDSLLQIGKENIIISQELSNFSSSDRLPKAMKNLQSACKELKELSSPSDRFAEIDGLIDQGCSEYIDSAASIGRAVTQFDSSYIDESVNQSKEAGNYFKQALSKMNEYGYKIQ</sequence>
<evidence type="ECO:0000313" key="2">
    <source>
        <dbReference type="EMBL" id="GKU24357.1"/>
    </source>
</evidence>
<name>A0A9W5Y0N6_9CLOT</name>
<keyword evidence="1" id="KW-0812">Transmembrane</keyword>
<reference evidence="2" key="1">
    <citation type="journal article" date="2023" name="Int. J. Syst. Evol. Microbiol.">
        <title>&lt;i&gt;Clostridium folliculivorans&lt;/i&gt; sp. nov., isolated from soil samples of an organic paddy in Japan.</title>
        <authorList>
            <person name="Tazawa J."/>
            <person name="Kobayashi H."/>
            <person name="Tanizawa Y."/>
            <person name="Uchino A."/>
            <person name="Tanaka F."/>
            <person name="Urashima Y."/>
            <person name="Miura S."/>
            <person name="Sakamoto M."/>
            <person name="Ohkuma M."/>
            <person name="Tohno M."/>
        </authorList>
    </citation>
    <scope>NUCLEOTIDE SEQUENCE</scope>
    <source>
        <strain evidence="2">D1-1</strain>
    </source>
</reference>
<gene>
    <name evidence="2" type="ORF">CFOLD11_11830</name>
</gene>
<comment type="caution">
    <text evidence="2">The sequence shown here is derived from an EMBL/GenBank/DDBJ whole genome shotgun (WGS) entry which is preliminary data.</text>
</comment>
<keyword evidence="3" id="KW-1185">Reference proteome</keyword>
<dbReference type="EMBL" id="BQXY01000001">
    <property type="protein sequence ID" value="GKU24357.1"/>
    <property type="molecule type" value="Genomic_DNA"/>
</dbReference>
<organism evidence="2 3">
    <name type="scientific">Clostridium folliculivorans</name>
    <dbReference type="NCBI Taxonomy" id="2886038"/>
    <lineage>
        <taxon>Bacteria</taxon>
        <taxon>Bacillati</taxon>
        <taxon>Bacillota</taxon>
        <taxon>Clostridia</taxon>
        <taxon>Eubacteriales</taxon>
        <taxon>Clostridiaceae</taxon>
        <taxon>Clostridium</taxon>
    </lineage>
</organism>
<protein>
    <submittedName>
        <fullName evidence="2">Uncharacterized protein</fullName>
    </submittedName>
</protein>
<feature type="transmembrane region" description="Helical" evidence="1">
    <location>
        <begin position="124"/>
        <end position="143"/>
    </location>
</feature>
<keyword evidence="1" id="KW-0472">Membrane</keyword>
<feature type="transmembrane region" description="Helical" evidence="1">
    <location>
        <begin position="21"/>
        <end position="43"/>
    </location>
</feature>
<accession>A0A9W5Y0N6</accession>
<feature type="transmembrane region" description="Helical" evidence="1">
    <location>
        <begin position="49"/>
        <end position="70"/>
    </location>
</feature>
<keyword evidence="1" id="KW-1133">Transmembrane helix</keyword>